<keyword evidence="3" id="KW-0813">Transport</keyword>
<dbReference type="AlphaFoldDB" id="A0A2U3QFU9"/>
<evidence type="ECO:0000313" key="12">
    <source>
        <dbReference type="EMBL" id="SPQ00284.1"/>
    </source>
</evidence>
<dbReference type="Gene3D" id="1.10.1130.10">
    <property type="entry name" value="Flavocytochrome C3, Chain A"/>
    <property type="match status" value="1"/>
</dbReference>
<evidence type="ECO:0000256" key="8">
    <source>
        <dbReference type="ARBA" id="ARBA00023004"/>
    </source>
</evidence>
<feature type="domain" description="Tetrahaem cytochrome" evidence="11">
    <location>
        <begin position="243"/>
        <end position="327"/>
    </location>
</feature>
<keyword evidence="5" id="KW-0479">Metal-binding</keyword>
<keyword evidence="4" id="KW-0349">Heme</keyword>
<gene>
    <name evidence="12" type="ORF">NBG4_20090</name>
</gene>
<keyword evidence="9" id="KW-0472">Membrane</keyword>
<evidence type="ECO:0000256" key="1">
    <source>
        <dbReference type="ARBA" id="ARBA00001926"/>
    </source>
</evidence>
<evidence type="ECO:0000256" key="3">
    <source>
        <dbReference type="ARBA" id="ARBA00022448"/>
    </source>
</evidence>
<reference evidence="13" key="1">
    <citation type="submission" date="2018-03" db="EMBL/GenBank/DDBJ databases">
        <authorList>
            <person name="Zecchin S."/>
        </authorList>
    </citation>
    <scope>NUCLEOTIDE SEQUENCE [LARGE SCALE GENOMIC DNA]</scope>
</reference>
<feature type="transmembrane region" description="Helical" evidence="9">
    <location>
        <begin position="433"/>
        <end position="455"/>
    </location>
</feature>
<name>A0A2U3QFU9_9BACT</name>
<evidence type="ECO:0000256" key="4">
    <source>
        <dbReference type="ARBA" id="ARBA00022617"/>
    </source>
</evidence>
<dbReference type="GO" id="GO:0030313">
    <property type="term" value="C:cell envelope"/>
    <property type="evidence" value="ECO:0007669"/>
    <property type="project" value="UniProtKB-SubCell"/>
</dbReference>
<dbReference type="Gene3D" id="3.90.10.10">
    <property type="entry name" value="Cytochrome C3"/>
    <property type="match status" value="1"/>
</dbReference>
<feature type="signal peptide" evidence="10">
    <location>
        <begin position="1"/>
        <end position="25"/>
    </location>
</feature>
<evidence type="ECO:0000313" key="13">
    <source>
        <dbReference type="Proteomes" id="UP000245125"/>
    </source>
</evidence>
<feature type="chain" id="PRO_5015521062" evidence="10">
    <location>
        <begin position="26"/>
        <end position="461"/>
    </location>
</feature>
<evidence type="ECO:0000256" key="6">
    <source>
        <dbReference type="ARBA" id="ARBA00022729"/>
    </source>
</evidence>
<dbReference type="GO" id="GO:0046872">
    <property type="term" value="F:metal ion binding"/>
    <property type="evidence" value="ECO:0007669"/>
    <property type="project" value="UniProtKB-KW"/>
</dbReference>
<evidence type="ECO:0000259" key="11">
    <source>
        <dbReference type="Pfam" id="PF14537"/>
    </source>
</evidence>
<dbReference type="PANTHER" id="PTHR35038">
    <property type="entry name" value="DISSIMILATORY SULFITE REDUCTASE SIRA"/>
    <property type="match status" value="1"/>
</dbReference>
<dbReference type="Pfam" id="PF14537">
    <property type="entry name" value="Cytochrom_c3_2"/>
    <property type="match status" value="1"/>
</dbReference>
<keyword evidence="13" id="KW-1185">Reference proteome</keyword>
<keyword evidence="9" id="KW-0812">Transmembrane</keyword>
<evidence type="ECO:0000256" key="2">
    <source>
        <dbReference type="ARBA" id="ARBA00004196"/>
    </source>
</evidence>
<evidence type="ECO:0000256" key="9">
    <source>
        <dbReference type="SAM" id="Phobius"/>
    </source>
</evidence>
<dbReference type="OrthoDB" id="9814800at2"/>
<dbReference type="SUPFAM" id="SSF48695">
    <property type="entry name" value="Multiheme cytochromes"/>
    <property type="match status" value="2"/>
</dbReference>
<dbReference type="InterPro" id="IPR012286">
    <property type="entry name" value="Tetrahaem_cytochrome"/>
</dbReference>
<dbReference type="InterPro" id="IPR036280">
    <property type="entry name" value="Multihaem_cyt_sf"/>
</dbReference>
<keyword evidence="8" id="KW-0408">Iron</keyword>
<protein>
    <submittedName>
        <fullName evidence="12">Cytochrome C family protein (Modular protein)</fullName>
    </submittedName>
</protein>
<dbReference type="EMBL" id="OUUY01000064">
    <property type="protein sequence ID" value="SPQ00284.1"/>
    <property type="molecule type" value="Genomic_DNA"/>
</dbReference>
<dbReference type="PANTHER" id="PTHR35038:SF10">
    <property type="entry name" value="HIGH-MOLECULAR-WEIGHT CYTOCHROME C"/>
    <property type="match status" value="1"/>
</dbReference>
<organism evidence="12 13">
    <name type="scientific">Candidatus Sulfobium mesophilum</name>
    <dbReference type="NCBI Taxonomy" id="2016548"/>
    <lineage>
        <taxon>Bacteria</taxon>
        <taxon>Pseudomonadati</taxon>
        <taxon>Nitrospirota</taxon>
        <taxon>Nitrospiria</taxon>
        <taxon>Nitrospirales</taxon>
        <taxon>Nitrospiraceae</taxon>
        <taxon>Candidatus Sulfobium</taxon>
    </lineage>
</organism>
<accession>A0A2U3QFU9</accession>
<dbReference type="Proteomes" id="UP000245125">
    <property type="component" value="Unassembled WGS sequence"/>
</dbReference>
<comment type="subcellular location">
    <subcellularLocation>
        <location evidence="2">Cell envelope</location>
    </subcellularLocation>
</comment>
<evidence type="ECO:0000256" key="7">
    <source>
        <dbReference type="ARBA" id="ARBA00022982"/>
    </source>
</evidence>
<keyword evidence="6 10" id="KW-0732">Signal</keyword>
<evidence type="ECO:0000256" key="10">
    <source>
        <dbReference type="SAM" id="SignalP"/>
    </source>
</evidence>
<sequence>MLNRSAFFLLASFCIVVAFSFECHAASLPNEETAVCLGCHDNREMSLTFKNGEKLPLYVDSNTLLGSAHKNLGCSGCHGFSATDHPKRQFKNRRSFTISISESCRQCHSFKKGIHYRMVNMLTQVVCADCHGSHSIKPVKESGDSCFGCHKYGISVTFKNGSRQSLEVTEEALKNSVHNKLRCADCHFGFSSKEHPERNFQDKRNFTIITSETCRRCHFDKYTKTLEGIHFNMLLKGHLEAPVCVDCHGSHTIGSGTKEKIRSAQRCQTCHQDIYSIYSMSVHGKSLLSTHNQDVPVCSDCHRAHDISDPRMADFRNNIPQMCSNCHANEELMRRYGLSTAVLQSYLEDFHGVTVSYYKKQKNAVRHIAVCTDCHGIHDITRTKGPDASIVKANLIRRCRKCHAGASESFPDSWISHYEPNFKRAPLVYVINLIYMIFIPFMIVGLVLQIILHIWRYAVNR</sequence>
<proteinExistence type="predicted"/>
<comment type="cofactor">
    <cofactor evidence="1">
        <name>heme c</name>
        <dbReference type="ChEBI" id="CHEBI:61717"/>
    </cofactor>
</comment>
<keyword evidence="9" id="KW-1133">Transmembrane helix</keyword>
<evidence type="ECO:0000256" key="5">
    <source>
        <dbReference type="ARBA" id="ARBA00022723"/>
    </source>
</evidence>
<dbReference type="InterPro" id="IPR051829">
    <property type="entry name" value="Multiheme_Cytochr_ET"/>
</dbReference>
<keyword evidence="7" id="KW-0249">Electron transport</keyword>